<dbReference type="InterPro" id="IPR039910">
    <property type="entry name" value="D15-like"/>
</dbReference>
<evidence type="ECO:0000256" key="1">
    <source>
        <dbReference type="ARBA" id="ARBA00004370"/>
    </source>
</evidence>
<comment type="caution">
    <text evidence="10">The sequence shown here is derived from an EMBL/GenBank/DDBJ whole genome shotgun (WGS) entry which is preliminary data.</text>
</comment>
<evidence type="ECO:0000256" key="8">
    <source>
        <dbReference type="SAM" id="SignalP"/>
    </source>
</evidence>
<dbReference type="PANTHER" id="PTHR12815">
    <property type="entry name" value="SORTING AND ASSEMBLY MACHINERY SAMM50 PROTEIN FAMILY MEMBER"/>
    <property type="match status" value="1"/>
</dbReference>
<dbReference type="GO" id="GO:0009279">
    <property type="term" value="C:cell outer membrane"/>
    <property type="evidence" value="ECO:0007669"/>
    <property type="project" value="UniProtKB-UniRule"/>
</dbReference>
<dbReference type="InterPro" id="IPR034746">
    <property type="entry name" value="POTRA"/>
</dbReference>
<dbReference type="Proteomes" id="UP000782312">
    <property type="component" value="Unassembled WGS sequence"/>
</dbReference>
<proteinExistence type="predicted"/>
<evidence type="ECO:0000256" key="4">
    <source>
        <dbReference type="ARBA" id="ARBA00022737"/>
    </source>
</evidence>
<evidence type="ECO:0000313" key="10">
    <source>
        <dbReference type="EMBL" id="MBI3127291.1"/>
    </source>
</evidence>
<keyword evidence="3" id="KW-0812">Transmembrane</keyword>
<feature type="chain" id="PRO_5036884407" description="Outer membrane protein assembly factor BamA" evidence="8">
    <location>
        <begin position="27"/>
        <end position="771"/>
    </location>
</feature>
<dbReference type="Pfam" id="PF07244">
    <property type="entry name" value="POTRA"/>
    <property type="match status" value="5"/>
</dbReference>
<dbReference type="PROSITE" id="PS51779">
    <property type="entry name" value="POTRA"/>
    <property type="match status" value="4"/>
</dbReference>
<keyword evidence="2" id="KW-1134">Transmembrane beta strand</keyword>
<feature type="domain" description="POTRA" evidence="9">
    <location>
        <begin position="362"/>
        <end position="436"/>
    </location>
</feature>
<dbReference type="GO" id="GO:0071709">
    <property type="term" value="P:membrane assembly"/>
    <property type="evidence" value="ECO:0007669"/>
    <property type="project" value="InterPro"/>
</dbReference>
<dbReference type="PIRSF" id="PIRSF006076">
    <property type="entry name" value="OM_assembly_OMP85"/>
    <property type="match status" value="1"/>
</dbReference>
<evidence type="ECO:0000256" key="5">
    <source>
        <dbReference type="ARBA" id="ARBA00023136"/>
    </source>
</evidence>
<dbReference type="InterPro" id="IPR000184">
    <property type="entry name" value="Bac_surfAg_D15"/>
</dbReference>
<dbReference type="NCBIfam" id="TIGR03303">
    <property type="entry name" value="OM_YaeT"/>
    <property type="match status" value="1"/>
</dbReference>
<dbReference type="AlphaFoldDB" id="A0A932HXB4"/>
<feature type="domain" description="POTRA" evidence="9">
    <location>
        <begin position="33"/>
        <end position="108"/>
    </location>
</feature>
<evidence type="ECO:0000256" key="2">
    <source>
        <dbReference type="ARBA" id="ARBA00022452"/>
    </source>
</evidence>
<dbReference type="InterPro" id="IPR023707">
    <property type="entry name" value="OM_assembly_BamA"/>
</dbReference>
<dbReference type="Pfam" id="PF01103">
    <property type="entry name" value="Omp85"/>
    <property type="match status" value="1"/>
</dbReference>
<feature type="signal peptide" evidence="8">
    <location>
        <begin position="1"/>
        <end position="26"/>
    </location>
</feature>
<name>A0A932HXB4_UNCTE</name>
<reference evidence="10" key="1">
    <citation type="submission" date="2020-07" db="EMBL/GenBank/DDBJ databases">
        <title>Huge and variable diversity of episymbiotic CPR bacteria and DPANN archaea in groundwater ecosystems.</title>
        <authorList>
            <person name="He C.Y."/>
            <person name="Keren R."/>
            <person name="Whittaker M."/>
            <person name="Farag I.F."/>
            <person name="Doudna J."/>
            <person name="Cate J.H.D."/>
            <person name="Banfield J.F."/>
        </authorList>
    </citation>
    <scope>NUCLEOTIDE SEQUENCE</scope>
    <source>
        <strain evidence="10">NC_groundwater_763_Ag_S-0.2um_68_21</strain>
    </source>
</reference>
<dbReference type="PANTHER" id="PTHR12815:SF18">
    <property type="entry name" value="SORTING AND ASSEMBLY MACHINERY COMPONENT 50 HOMOLOG"/>
    <property type="match status" value="1"/>
</dbReference>
<keyword evidence="6" id="KW-0998">Cell outer membrane</keyword>
<feature type="domain" description="POTRA" evidence="9">
    <location>
        <begin position="109"/>
        <end position="186"/>
    </location>
</feature>
<evidence type="ECO:0000259" key="9">
    <source>
        <dbReference type="PROSITE" id="PS51779"/>
    </source>
</evidence>
<dbReference type="EMBL" id="JACPUR010000017">
    <property type="protein sequence ID" value="MBI3127291.1"/>
    <property type="molecule type" value="Genomic_DNA"/>
</dbReference>
<protein>
    <recommendedName>
        <fullName evidence="7">Outer membrane protein assembly factor BamA</fullName>
    </recommendedName>
</protein>
<keyword evidence="4" id="KW-0677">Repeat</keyword>
<keyword evidence="8" id="KW-0732">Signal</keyword>
<evidence type="ECO:0000313" key="11">
    <source>
        <dbReference type="Proteomes" id="UP000782312"/>
    </source>
</evidence>
<dbReference type="Gene3D" id="2.40.160.50">
    <property type="entry name" value="membrane protein fhac: a member of the omp85/tpsb transporter family"/>
    <property type="match status" value="1"/>
</dbReference>
<evidence type="ECO:0000256" key="6">
    <source>
        <dbReference type="ARBA" id="ARBA00023237"/>
    </source>
</evidence>
<sequence>MRRAARVVACAVTALAFTLIASAAFAQAPPPAITLKSIEVQGNRRVDRSTVLFYLKLAEGKAYTNVELVERIREDVRTVYGLGFFRDVRVDVESFEGGLRVVFHVVEKPTVSSIEIQGNFNVESDKIRERITVKPQTIVNEATVKESVRNLHKLYQEQGYYFARVEAVLKETPQNAVALTFLIDEGESVRIETIGFRGNESVSRRDVLSVIETSEWGIFSFLTGSGIFREDELQKDLVRIRVLYESRGFLNVQVGQPLIREDRERGWINITIPISEGFIYRVGQIELRGGEDVVPPEDLRGKMALFPGEVFNRTLLQRDIQRITATFAERGYAFADVRPATKINEEKKTADVVLDISKGQRVFIGRIDLKGNTRTRENVIRREVRITEGSLYDATGLAKTRTRLQRTGYFEEIKIQEKRRPGSDEILDIEIEVKEKPTGVVALGMGYNSQEAGLLTAQIREDNLFGKGWVASLSGRLSSVRRDVVASFVEPDFRDLGFSLGGDLFLGTEEFDTFDSRREGGRVRVGKELQDFLRVFLTYELASSRLSNVSETTSLFIREQADDDIIESILTPSVVYDSRNQRFFPSDGTFFSFGPSLFGTFLGGNVDMYFLEMDFRQYHSIGDRVRIRLLKDLIASYRLNLRYEDALSGDEVPAFRRLFVTGSHQLRGFRARDIGPRDENGEVIGGLAAGLLSLELAHPFIGPTQLAAFIDVGNVWETSDAFDLSDLRYGAGFGLRFITPIGPIRIDVGFKLDKKSGERPRELHFGVGAAF</sequence>
<organism evidence="10 11">
    <name type="scientific">Tectimicrobiota bacterium</name>
    <dbReference type="NCBI Taxonomy" id="2528274"/>
    <lineage>
        <taxon>Bacteria</taxon>
        <taxon>Pseudomonadati</taxon>
        <taxon>Nitrospinota/Tectimicrobiota group</taxon>
        <taxon>Candidatus Tectimicrobiota</taxon>
    </lineage>
</organism>
<dbReference type="InterPro" id="IPR010827">
    <property type="entry name" value="BamA/TamA_POTRA"/>
</dbReference>
<feature type="domain" description="POTRA" evidence="9">
    <location>
        <begin position="280"/>
        <end position="359"/>
    </location>
</feature>
<accession>A0A932HXB4</accession>
<dbReference type="Gene3D" id="3.10.20.310">
    <property type="entry name" value="membrane protein fhac"/>
    <property type="match status" value="5"/>
</dbReference>
<comment type="subcellular location">
    <subcellularLocation>
        <location evidence="1">Membrane</location>
    </subcellularLocation>
</comment>
<gene>
    <name evidence="10" type="primary">bamA</name>
    <name evidence="10" type="ORF">HYZ11_06780</name>
</gene>
<evidence type="ECO:0000256" key="7">
    <source>
        <dbReference type="NCBIfam" id="TIGR03303"/>
    </source>
</evidence>
<evidence type="ECO:0000256" key="3">
    <source>
        <dbReference type="ARBA" id="ARBA00022692"/>
    </source>
</evidence>
<keyword evidence="5" id="KW-0472">Membrane</keyword>